<dbReference type="PANTHER" id="PTHR37159:SF1">
    <property type="entry name" value="GH11867P"/>
    <property type="match status" value="1"/>
</dbReference>
<proteinExistence type="predicted"/>
<organism evidence="3 4">
    <name type="scientific">Trachymyrmex cornetzi</name>
    <dbReference type="NCBI Taxonomy" id="471704"/>
    <lineage>
        <taxon>Eukaryota</taxon>
        <taxon>Metazoa</taxon>
        <taxon>Ecdysozoa</taxon>
        <taxon>Arthropoda</taxon>
        <taxon>Hexapoda</taxon>
        <taxon>Insecta</taxon>
        <taxon>Pterygota</taxon>
        <taxon>Neoptera</taxon>
        <taxon>Endopterygota</taxon>
        <taxon>Hymenoptera</taxon>
        <taxon>Apocrita</taxon>
        <taxon>Aculeata</taxon>
        <taxon>Formicoidea</taxon>
        <taxon>Formicidae</taxon>
        <taxon>Myrmicinae</taxon>
        <taxon>Trachymyrmex</taxon>
    </lineage>
</organism>
<keyword evidence="2" id="KW-0472">Membrane</keyword>
<dbReference type="AlphaFoldDB" id="A0A195EFR8"/>
<feature type="transmembrane region" description="Helical" evidence="2">
    <location>
        <begin position="405"/>
        <end position="424"/>
    </location>
</feature>
<evidence type="ECO:0000313" key="4">
    <source>
        <dbReference type="Proteomes" id="UP000078492"/>
    </source>
</evidence>
<name>A0A195EFR8_9HYME</name>
<feature type="compositionally biased region" description="Basic and acidic residues" evidence="1">
    <location>
        <begin position="462"/>
        <end position="484"/>
    </location>
</feature>
<evidence type="ECO:0000256" key="2">
    <source>
        <dbReference type="SAM" id="Phobius"/>
    </source>
</evidence>
<sequence length="539" mass="62742">HIIAVQTPTVDEHFELLLSDDNIINSNFISVTPNNLPHWYNKKLFKDWYKTLNVMHRKHKTSSRRSENAGVGGIYKRDMAITQFAFIGYVLMTPKSIGLCIKPQEEEALNHFWRVIGHMLEIPDRLNLCRKTVAETRELCQRVSNVLTQYLNDAPLKFYDIASAILDGLWYMDVTIDKHAFLKFTYQLHGIKFTSYFFGNFTSNCVTFFSLVTITVTKLHFFGNCKDNEFYIQTRTVDEHFKLILEDKSVIDPEATDVTSNDLPEWYNKQLYKEAQNFYKRNLMSVVAANTVGLIVVFAVETILKVLLYTKRSSTTCAAFKRYIETTLHTHNIYTCDPNDSDSKSRSSKLGTLFSTFTFFLLETKLIIKIIIIFQFYKKLGWRSWLIMKYREWLFYLCRKYCTDIYVIFYRIHIISYVDLFFVFRSPSILRYTNSAQCFAMERELAARNGDGLIRGARVRQRKGEGNSRRDVEREPMRLSREDEAPTDSSSLCATLCSLSLPTTTSRRPTSPPSGNQHTRKPCAVEGNTEKRMRERTAI</sequence>
<evidence type="ECO:0000256" key="1">
    <source>
        <dbReference type="SAM" id="MobiDB-lite"/>
    </source>
</evidence>
<feature type="compositionally biased region" description="Basic and acidic residues" evidence="1">
    <location>
        <begin position="528"/>
        <end position="539"/>
    </location>
</feature>
<feature type="transmembrane region" description="Helical" evidence="2">
    <location>
        <begin position="353"/>
        <end position="377"/>
    </location>
</feature>
<feature type="region of interest" description="Disordered" evidence="1">
    <location>
        <begin position="458"/>
        <end position="539"/>
    </location>
</feature>
<accession>A0A195EFR8</accession>
<protein>
    <submittedName>
        <fullName evidence="3">Uncharacterized protein</fullName>
    </submittedName>
</protein>
<gene>
    <name evidence="3" type="ORF">ALC57_03780</name>
</gene>
<reference evidence="3 4" key="1">
    <citation type="submission" date="2015-09" db="EMBL/GenBank/DDBJ databases">
        <title>Trachymyrmex cornetzi WGS genome.</title>
        <authorList>
            <person name="Nygaard S."/>
            <person name="Hu H."/>
            <person name="Boomsma J."/>
            <person name="Zhang G."/>
        </authorList>
    </citation>
    <scope>NUCLEOTIDE SEQUENCE [LARGE SCALE GENOMIC DNA]</scope>
    <source>
        <strain evidence="3">Tcor2-1</strain>
        <tissue evidence="3">Whole body</tissue>
    </source>
</reference>
<keyword evidence="2" id="KW-0812">Transmembrane</keyword>
<evidence type="ECO:0000313" key="3">
    <source>
        <dbReference type="EMBL" id="KYN26739.1"/>
    </source>
</evidence>
<keyword evidence="4" id="KW-1185">Reference proteome</keyword>
<feature type="non-terminal residue" evidence="3">
    <location>
        <position position="1"/>
    </location>
</feature>
<feature type="transmembrane region" description="Helical" evidence="2">
    <location>
        <begin position="283"/>
        <end position="304"/>
    </location>
</feature>
<feature type="compositionally biased region" description="Low complexity" evidence="1">
    <location>
        <begin position="489"/>
        <end position="509"/>
    </location>
</feature>
<dbReference type="PANTHER" id="PTHR37159">
    <property type="entry name" value="GH11867P"/>
    <property type="match status" value="1"/>
</dbReference>
<dbReference type="STRING" id="471704.A0A195EFR8"/>
<dbReference type="EMBL" id="KQ978983">
    <property type="protein sequence ID" value="KYN26739.1"/>
    <property type="molecule type" value="Genomic_DNA"/>
</dbReference>
<keyword evidence="2" id="KW-1133">Transmembrane helix</keyword>
<dbReference type="Proteomes" id="UP000078492">
    <property type="component" value="Unassembled WGS sequence"/>
</dbReference>